<dbReference type="Pfam" id="PF06210">
    <property type="entry name" value="DUF1003"/>
    <property type="match status" value="1"/>
</dbReference>
<dbReference type="PANTHER" id="PTHR41386">
    <property type="entry name" value="INTEGRAL MEMBRANE PROTEIN-RELATED"/>
    <property type="match status" value="1"/>
</dbReference>
<keyword evidence="2" id="KW-1185">Reference proteome</keyword>
<dbReference type="EMBL" id="AP025739">
    <property type="protein sequence ID" value="BDI34324.1"/>
    <property type="molecule type" value="Genomic_DNA"/>
</dbReference>
<dbReference type="AlphaFoldDB" id="A0A402CWY2"/>
<proteinExistence type="predicted"/>
<dbReference type="OrthoDB" id="9795736at2"/>
<gene>
    <name evidence="1" type="ORF">CCAX7_63750</name>
</gene>
<dbReference type="RefSeq" id="WP_119321851.1">
    <property type="nucleotide sequence ID" value="NZ_AP025739.1"/>
</dbReference>
<dbReference type="InterPro" id="IPR010406">
    <property type="entry name" value="DUF1003"/>
</dbReference>
<dbReference type="Proteomes" id="UP000287394">
    <property type="component" value="Chromosome"/>
</dbReference>
<evidence type="ECO:0000313" key="1">
    <source>
        <dbReference type="EMBL" id="BDI34324.1"/>
    </source>
</evidence>
<name>A0A402CWY2_9BACT</name>
<evidence type="ECO:0000313" key="2">
    <source>
        <dbReference type="Proteomes" id="UP000287394"/>
    </source>
</evidence>
<dbReference type="PANTHER" id="PTHR41386:SF1">
    <property type="entry name" value="MEMBRANE PROTEIN"/>
    <property type="match status" value="1"/>
</dbReference>
<dbReference type="KEGG" id="ccot:CCAX7_63750"/>
<reference evidence="1 2" key="1">
    <citation type="journal article" date="2019" name="Int. J. Syst. Evol. Microbiol.">
        <title>Capsulimonas corticalis gen. nov., sp. nov., an aerobic capsulated bacterium, of a novel bacterial order, Capsulimonadales ord. nov., of the class Armatimonadia of the phylum Armatimonadetes.</title>
        <authorList>
            <person name="Li J."/>
            <person name="Kudo C."/>
            <person name="Tonouchi A."/>
        </authorList>
    </citation>
    <scope>NUCLEOTIDE SEQUENCE [LARGE SCALE GENOMIC DNA]</scope>
    <source>
        <strain evidence="1 2">AX-7</strain>
    </source>
</reference>
<accession>A0A402CWY2</accession>
<organism evidence="1 2">
    <name type="scientific">Capsulimonas corticalis</name>
    <dbReference type="NCBI Taxonomy" id="2219043"/>
    <lineage>
        <taxon>Bacteria</taxon>
        <taxon>Bacillati</taxon>
        <taxon>Armatimonadota</taxon>
        <taxon>Armatimonadia</taxon>
        <taxon>Capsulimonadales</taxon>
        <taxon>Capsulimonadaceae</taxon>
        <taxon>Capsulimonas</taxon>
    </lineage>
</organism>
<protein>
    <submittedName>
        <fullName evidence="1">Uncharacterized protein</fullName>
    </submittedName>
</protein>
<sequence>MSQHVNKNKQNTHRRSKNPLENDAVLDSVIAEDLTERNIALVAQIDKSAMARRSPTDRVVDIITAFCGSMSFVWVHLIWFGGWIFVNVTPGLGKHLHFDPYPFQLLTLVVSLEAIFLSTFILISQNRQGHLADRRNHLDLQINLLSEQENTKMLQMLEAIQDHLGIKVSDPDVAFMESEIKPDHLVDRIEKVIETNPTVQETLAGIVKNANSQK</sequence>